<evidence type="ECO:0000256" key="1">
    <source>
        <dbReference type="SAM" id="SignalP"/>
    </source>
</evidence>
<keyword evidence="3" id="KW-1185">Reference proteome</keyword>
<sequence>MLTLRIIAVIAALNCTAVANASDRQSCSAPAYQKYIDAQYARIEARSRRALVTSRRDYERSVENGANVYRVIADLSRHLIYSAQFEPAQTVNKKIALIFELGNTLSRAQQIAGEVFDSFSRESHSVSIAQAWLAYRQGKHAMAFEKLLSSIDITDSAVLSSFGPDFNLVRQMYLDGHVAPVVAYIRKTQTFWKGQRADEQRNVWLNMIKAGCPLQFDSVDVIKAAELGISVTTSHIKH</sequence>
<organism evidence="2 3">
    <name type="scientific">Alteromonas gilva</name>
    <dbReference type="NCBI Taxonomy" id="2987522"/>
    <lineage>
        <taxon>Bacteria</taxon>
        <taxon>Pseudomonadati</taxon>
        <taxon>Pseudomonadota</taxon>
        <taxon>Gammaproteobacteria</taxon>
        <taxon>Alteromonadales</taxon>
        <taxon>Alteromonadaceae</taxon>
        <taxon>Alteromonas/Salinimonas group</taxon>
        <taxon>Alteromonas</taxon>
    </lineage>
</organism>
<accession>A0ABT5KZW5</accession>
<dbReference type="EMBL" id="JAQQXP010000001">
    <property type="protein sequence ID" value="MDC8829796.1"/>
    <property type="molecule type" value="Genomic_DNA"/>
</dbReference>
<feature type="chain" id="PRO_5045328521" evidence="1">
    <location>
        <begin position="22"/>
        <end position="238"/>
    </location>
</feature>
<feature type="signal peptide" evidence="1">
    <location>
        <begin position="1"/>
        <end position="21"/>
    </location>
</feature>
<gene>
    <name evidence="2" type="ORF">OIK42_03365</name>
</gene>
<name>A0ABT5KZW5_9ALTE</name>
<proteinExistence type="predicted"/>
<dbReference type="RefSeq" id="WP_273638373.1">
    <property type="nucleotide sequence ID" value="NZ_JAQQXP010000001.1"/>
</dbReference>
<dbReference type="Proteomes" id="UP001218788">
    <property type="component" value="Unassembled WGS sequence"/>
</dbReference>
<evidence type="ECO:0000313" key="3">
    <source>
        <dbReference type="Proteomes" id="UP001218788"/>
    </source>
</evidence>
<comment type="caution">
    <text evidence="2">The sequence shown here is derived from an EMBL/GenBank/DDBJ whole genome shotgun (WGS) entry which is preliminary data.</text>
</comment>
<keyword evidence="1" id="KW-0732">Signal</keyword>
<protein>
    <submittedName>
        <fullName evidence="2">Uncharacterized protein</fullName>
    </submittedName>
</protein>
<reference evidence="2 3" key="1">
    <citation type="submission" date="2022-10" db="EMBL/GenBank/DDBJ databases">
        <title>Alteromonas sp. chi3 Genome sequencing.</title>
        <authorList>
            <person name="Park S."/>
        </authorList>
    </citation>
    <scope>NUCLEOTIDE SEQUENCE [LARGE SCALE GENOMIC DNA]</scope>
    <source>
        <strain evidence="3">chi3</strain>
    </source>
</reference>
<evidence type="ECO:0000313" key="2">
    <source>
        <dbReference type="EMBL" id="MDC8829796.1"/>
    </source>
</evidence>